<dbReference type="EMBL" id="NBNE01002326">
    <property type="protein sequence ID" value="OWZ10798.1"/>
    <property type="molecule type" value="Genomic_DNA"/>
</dbReference>
<dbReference type="Proteomes" id="UP000198211">
    <property type="component" value="Unassembled WGS sequence"/>
</dbReference>
<dbReference type="GO" id="GO:0003824">
    <property type="term" value="F:catalytic activity"/>
    <property type="evidence" value="ECO:0007669"/>
    <property type="project" value="UniProtKB-KW"/>
</dbReference>
<dbReference type="InterPro" id="IPR050951">
    <property type="entry name" value="Retrovirus_Pol_polyprotein"/>
</dbReference>
<dbReference type="GO" id="GO:0003676">
    <property type="term" value="F:nucleic acid binding"/>
    <property type="evidence" value="ECO:0007669"/>
    <property type="project" value="InterPro"/>
</dbReference>
<dbReference type="InterPro" id="IPR012337">
    <property type="entry name" value="RNaseH-like_sf"/>
</dbReference>
<dbReference type="AlphaFoldDB" id="A0A225W0U4"/>
<evidence type="ECO:0000259" key="2">
    <source>
        <dbReference type="PROSITE" id="PS50994"/>
    </source>
</evidence>
<dbReference type="InterPro" id="IPR043502">
    <property type="entry name" value="DNA/RNA_pol_sf"/>
</dbReference>
<dbReference type="PROSITE" id="PS50994">
    <property type="entry name" value="INTEGRASE"/>
    <property type="match status" value="1"/>
</dbReference>
<name>A0A225W0U4_9STRA</name>
<sequence>MECTEELRNHFECLKTKISFTPVLASPIFDRPFHLPMDASDFTIGRVLFQEDDEGQAYVERPAAFGRRKFKDAERNYSIREKELLVTLFGLRLFRYIPGKENVVTDGLSHRPDSNDKEPITLASLSTRSKVQQRVKHDIVHLVKEAVCRYAEDLFTANLQQCLSAKEHTVRYQTRNLERYNIDNKQIFYQNQSDEHSRLVLPNIPELIDGILYEFHDGKCYGHPAVERTLRLVEKNYYWRYMQRSIWEYVQSCEVCQRSKGRNTKPPGLPRSRPIPSTRWTHLAANIVVALPETKAGYDAVMVVIDRLTKRSHFLPTTTIATALKTATLYRDRLVSLHGLPEELLSDRDSKFTSAVWMYLCEMLGTHQKLTAAFRQQANGVTERVNQTMESYLHTFNNINSDDGMNS</sequence>
<dbReference type="InterPro" id="IPR036397">
    <property type="entry name" value="RNaseH_sf"/>
</dbReference>
<gene>
    <name evidence="3" type="ORF">PHMEG_00016285</name>
</gene>
<evidence type="ECO:0000313" key="4">
    <source>
        <dbReference type="Proteomes" id="UP000198211"/>
    </source>
</evidence>
<dbReference type="PANTHER" id="PTHR37984:SF5">
    <property type="entry name" value="PROTEIN NYNRIN-LIKE"/>
    <property type="match status" value="1"/>
</dbReference>
<dbReference type="FunFam" id="1.10.340.70:FF:000001">
    <property type="entry name" value="Retrovirus-related Pol polyprotein from transposon gypsy-like Protein"/>
    <property type="match status" value="1"/>
</dbReference>
<dbReference type="Pfam" id="PF17919">
    <property type="entry name" value="RT_RNaseH_2"/>
    <property type="match status" value="1"/>
</dbReference>
<dbReference type="InterPro" id="IPR041588">
    <property type="entry name" value="Integrase_H2C2"/>
</dbReference>
<dbReference type="SUPFAM" id="SSF56672">
    <property type="entry name" value="DNA/RNA polymerases"/>
    <property type="match status" value="1"/>
</dbReference>
<dbReference type="InterPro" id="IPR041577">
    <property type="entry name" value="RT_RNaseH_2"/>
</dbReference>
<organism evidence="3 4">
    <name type="scientific">Phytophthora megakarya</name>
    <dbReference type="NCBI Taxonomy" id="4795"/>
    <lineage>
        <taxon>Eukaryota</taxon>
        <taxon>Sar</taxon>
        <taxon>Stramenopiles</taxon>
        <taxon>Oomycota</taxon>
        <taxon>Peronosporomycetes</taxon>
        <taxon>Peronosporales</taxon>
        <taxon>Peronosporaceae</taxon>
        <taxon>Phytophthora</taxon>
    </lineage>
</organism>
<comment type="caution">
    <text evidence="3">The sequence shown here is derived from an EMBL/GenBank/DDBJ whole genome shotgun (WGS) entry which is preliminary data.</text>
</comment>
<evidence type="ECO:0000256" key="1">
    <source>
        <dbReference type="ARBA" id="ARBA00023268"/>
    </source>
</evidence>
<accession>A0A225W0U4</accession>
<dbReference type="OrthoDB" id="8057740at2759"/>
<keyword evidence="1" id="KW-0511">Multifunctional enzyme</keyword>
<dbReference type="GO" id="GO:0015074">
    <property type="term" value="P:DNA integration"/>
    <property type="evidence" value="ECO:0007669"/>
    <property type="project" value="InterPro"/>
</dbReference>
<dbReference type="SUPFAM" id="SSF53098">
    <property type="entry name" value="Ribonuclease H-like"/>
    <property type="match status" value="1"/>
</dbReference>
<proteinExistence type="predicted"/>
<protein>
    <submittedName>
        <fullName evidence="3">Retrotransposon Polyprotein</fullName>
    </submittedName>
</protein>
<evidence type="ECO:0000313" key="3">
    <source>
        <dbReference type="EMBL" id="OWZ10798.1"/>
    </source>
</evidence>
<dbReference type="Gene3D" id="1.10.340.70">
    <property type="match status" value="1"/>
</dbReference>
<reference evidence="4" key="1">
    <citation type="submission" date="2017-03" db="EMBL/GenBank/DDBJ databases">
        <title>Phytopthora megakarya and P. palmivora, two closely related causual agents of cacao black pod achieved similar genome size and gene model numbers by different mechanisms.</title>
        <authorList>
            <person name="Ali S."/>
            <person name="Shao J."/>
            <person name="Larry D.J."/>
            <person name="Kronmiller B."/>
            <person name="Shen D."/>
            <person name="Strem M.D."/>
            <person name="Melnick R.L."/>
            <person name="Guiltinan M.J."/>
            <person name="Tyler B.M."/>
            <person name="Meinhardt L.W."/>
            <person name="Bailey B.A."/>
        </authorList>
    </citation>
    <scope>NUCLEOTIDE SEQUENCE [LARGE SCALE GENOMIC DNA]</scope>
    <source>
        <strain evidence="4">zdho120</strain>
    </source>
</reference>
<dbReference type="Pfam" id="PF17921">
    <property type="entry name" value="Integrase_H2C2"/>
    <property type="match status" value="1"/>
</dbReference>
<keyword evidence="4" id="KW-1185">Reference proteome</keyword>
<dbReference type="Gene3D" id="3.30.420.10">
    <property type="entry name" value="Ribonuclease H-like superfamily/Ribonuclease H"/>
    <property type="match status" value="1"/>
</dbReference>
<dbReference type="InterPro" id="IPR001584">
    <property type="entry name" value="Integrase_cat-core"/>
</dbReference>
<feature type="domain" description="Integrase catalytic" evidence="2">
    <location>
        <begin position="270"/>
        <end position="407"/>
    </location>
</feature>
<dbReference type="PANTHER" id="PTHR37984">
    <property type="entry name" value="PROTEIN CBG26694"/>
    <property type="match status" value="1"/>
</dbReference>